<evidence type="ECO:0000313" key="2">
    <source>
        <dbReference type="Proteomes" id="UP001140066"/>
    </source>
</evidence>
<name>A0ACC1JTZ0_9FUNG</name>
<comment type="caution">
    <text evidence="1">The sequence shown here is derived from an EMBL/GenBank/DDBJ whole genome shotgun (WGS) entry which is preliminary data.</text>
</comment>
<accession>A0ACC1JTZ0</accession>
<protein>
    <submittedName>
        <fullName evidence="1">Uncharacterized protein</fullName>
    </submittedName>
</protein>
<proteinExistence type="predicted"/>
<organism evidence="1 2">
    <name type="scientific">Coemansia linderi</name>
    <dbReference type="NCBI Taxonomy" id="2663919"/>
    <lineage>
        <taxon>Eukaryota</taxon>
        <taxon>Fungi</taxon>
        <taxon>Fungi incertae sedis</taxon>
        <taxon>Zoopagomycota</taxon>
        <taxon>Kickxellomycotina</taxon>
        <taxon>Kickxellomycetes</taxon>
        <taxon>Kickxellales</taxon>
        <taxon>Kickxellaceae</taxon>
        <taxon>Coemansia</taxon>
    </lineage>
</organism>
<keyword evidence="2" id="KW-1185">Reference proteome</keyword>
<dbReference type="Proteomes" id="UP001140066">
    <property type="component" value="Unassembled WGS sequence"/>
</dbReference>
<dbReference type="EMBL" id="JANBUK010003463">
    <property type="protein sequence ID" value="KAJ2767359.1"/>
    <property type="molecule type" value="Genomic_DNA"/>
</dbReference>
<sequence>MSFRTSPEFDYLAQIVGRPLGDIPATLLPQATFSVEDDIKLVNKGAEITRRLIDADIRRKAESYVLSQLAQLAFNEELSADAEREITTILSKYPDIARQIPANAKHIQMYAAKCWFIVLAIIQQALSPAD</sequence>
<reference evidence="1" key="1">
    <citation type="submission" date="2022-07" db="EMBL/GenBank/DDBJ databases">
        <title>Phylogenomic reconstructions and comparative analyses of Kickxellomycotina fungi.</title>
        <authorList>
            <person name="Reynolds N.K."/>
            <person name="Stajich J.E."/>
            <person name="Barry K."/>
            <person name="Grigoriev I.V."/>
            <person name="Crous P."/>
            <person name="Smith M.E."/>
        </authorList>
    </citation>
    <scope>NUCLEOTIDE SEQUENCE</scope>
    <source>
        <strain evidence="1">BCRC 34191</strain>
    </source>
</reference>
<evidence type="ECO:0000313" key="1">
    <source>
        <dbReference type="EMBL" id="KAJ2767359.1"/>
    </source>
</evidence>
<gene>
    <name evidence="1" type="ORF">GGI18_005813</name>
</gene>
<feature type="non-terminal residue" evidence="1">
    <location>
        <position position="130"/>
    </location>
</feature>